<name>A0A3N1GSY4_9ACTN</name>
<dbReference type="EMBL" id="RJKL01000001">
    <property type="protein sequence ID" value="ROP33360.1"/>
    <property type="molecule type" value="Genomic_DNA"/>
</dbReference>
<accession>A0A3N1GSY4</accession>
<reference evidence="2 3" key="1">
    <citation type="submission" date="2018-11" db="EMBL/GenBank/DDBJ databases">
        <title>Sequencing the genomes of 1000 actinobacteria strains.</title>
        <authorList>
            <person name="Klenk H.-P."/>
        </authorList>
    </citation>
    <scope>NUCLEOTIDE SEQUENCE [LARGE SCALE GENOMIC DNA]</scope>
    <source>
        <strain evidence="2 3">DSM 43634</strain>
    </source>
</reference>
<keyword evidence="1" id="KW-0472">Membrane</keyword>
<evidence type="ECO:0000256" key="1">
    <source>
        <dbReference type="SAM" id="Phobius"/>
    </source>
</evidence>
<protein>
    <submittedName>
        <fullName evidence="2">Uncharacterized protein</fullName>
    </submittedName>
</protein>
<feature type="transmembrane region" description="Helical" evidence="1">
    <location>
        <begin position="7"/>
        <end position="29"/>
    </location>
</feature>
<organism evidence="2 3">
    <name type="scientific">Couchioplanes caeruleus</name>
    <dbReference type="NCBI Taxonomy" id="56438"/>
    <lineage>
        <taxon>Bacteria</taxon>
        <taxon>Bacillati</taxon>
        <taxon>Actinomycetota</taxon>
        <taxon>Actinomycetes</taxon>
        <taxon>Micromonosporales</taxon>
        <taxon>Micromonosporaceae</taxon>
        <taxon>Couchioplanes</taxon>
    </lineage>
</organism>
<feature type="transmembrane region" description="Helical" evidence="1">
    <location>
        <begin position="35"/>
        <end position="57"/>
    </location>
</feature>
<keyword evidence="1" id="KW-1133">Transmembrane helix</keyword>
<dbReference type="RefSeq" id="WP_143162731.1">
    <property type="nucleotide sequence ID" value="NZ_RJKL01000001.1"/>
</dbReference>
<comment type="caution">
    <text evidence="2">The sequence shown here is derived from an EMBL/GenBank/DDBJ whole genome shotgun (WGS) entry which is preliminary data.</text>
</comment>
<evidence type="ECO:0000313" key="2">
    <source>
        <dbReference type="EMBL" id="ROP33360.1"/>
    </source>
</evidence>
<gene>
    <name evidence="2" type="ORF">EDD30_6334</name>
</gene>
<dbReference type="OrthoDB" id="3293956at2"/>
<dbReference type="AlphaFoldDB" id="A0A3N1GSY4"/>
<evidence type="ECO:0000313" key="3">
    <source>
        <dbReference type="Proteomes" id="UP000271683"/>
    </source>
</evidence>
<feature type="transmembrane region" description="Helical" evidence="1">
    <location>
        <begin position="86"/>
        <end position="110"/>
    </location>
</feature>
<keyword evidence="1" id="KW-0812">Transmembrane</keyword>
<sequence>MISRRLLLLLDVLCLAGVLWCGALIAGLLGGRTLVATGVAVIVAVVLVLPGFTAGVVTNRRALRGRRPQSWFIRDVWAPPVDLPRWGLIAAGAVLMAFWIAGISALTGISDDPRAGDRASLERQVRHEQRFALGVLGGIGVGGTAMAASTLVRERRTGARRTVRARTAY</sequence>
<feature type="transmembrane region" description="Helical" evidence="1">
    <location>
        <begin position="130"/>
        <end position="152"/>
    </location>
</feature>
<proteinExistence type="predicted"/>
<dbReference type="Proteomes" id="UP000271683">
    <property type="component" value="Unassembled WGS sequence"/>
</dbReference>